<proteinExistence type="predicted"/>
<keyword evidence="5 6" id="KW-0472">Membrane</keyword>
<sequence length="239" mass="27270">MNALFKKEIRYFFTSAIGYVVIGAFMLFSSLFLWVLSGEYNIFQTGFASLQPFFLLSAWIFVFLIPALTMRIISEEKRSGMLPLLFTYPISVWRIILAKYLSVLTILLILLAFSGIYVYMVWQLGAPKGNIDMASTIGSYIALFLLGATFVAVGMFASAMSQNQIIAFVIATFLNFFLFFGLDELVGLFTSNSLFYFGFKVHFEDISRGVIDTRNIVYFSCFTFFFLYLTELSLQTEKK</sequence>
<evidence type="ECO:0000256" key="5">
    <source>
        <dbReference type="ARBA" id="ARBA00023136"/>
    </source>
</evidence>
<feature type="transmembrane region" description="Helical" evidence="6">
    <location>
        <begin position="12"/>
        <end position="33"/>
    </location>
</feature>
<feature type="transmembrane region" description="Helical" evidence="6">
    <location>
        <begin position="95"/>
        <end position="120"/>
    </location>
</feature>
<dbReference type="InterPro" id="IPR051449">
    <property type="entry name" value="ABC-2_transporter_component"/>
</dbReference>
<evidence type="ECO:0000256" key="1">
    <source>
        <dbReference type="ARBA" id="ARBA00004651"/>
    </source>
</evidence>
<feature type="transmembrane region" description="Helical" evidence="6">
    <location>
        <begin position="53"/>
        <end position="74"/>
    </location>
</feature>
<dbReference type="Proteomes" id="UP001311730">
    <property type="component" value="Unassembled WGS sequence"/>
</dbReference>
<comment type="subcellular location">
    <subcellularLocation>
        <location evidence="1">Cell membrane</location>
        <topology evidence="1">Multi-pass membrane protein</topology>
    </subcellularLocation>
</comment>
<evidence type="ECO:0000256" key="4">
    <source>
        <dbReference type="ARBA" id="ARBA00022989"/>
    </source>
</evidence>
<gene>
    <name evidence="7" type="ORF">VJJ08_06325</name>
</gene>
<feature type="transmembrane region" description="Helical" evidence="6">
    <location>
        <begin position="216"/>
        <end position="234"/>
    </location>
</feature>
<keyword evidence="8" id="KW-1185">Reference proteome</keyword>
<feature type="transmembrane region" description="Helical" evidence="6">
    <location>
        <begin position="165"/>
        <end position="182"/>
    </location>
</feature>
<dbReference type="RefSeq" id="WP_323983214.1">
    <property type="nucleotide sequence ID" value="NZ_JAYKBW010000006.1"/>
</dbReference>
<evidence type="ECO:0000256" key="3">
    <source>
        <dbReference type="ARBA" id="ARBA00022692"/>
    </source>
</evidence>
<keyword evidence="3 6" id="KW-0812">Transmembrane</keyword>
<organism evidence="7 8">
    <name type="scientific">Capnocytophaga gingivalis</name>
    <dbReference type="NCBI Taxonomy" id="1017"/>
    <lineage>
        <taxon>Bacteria</taxon>
        <taxon>Pseudomonadati</taxon>
        <taxon>Bacteroidota</taxon>
        <taxon>Flavobacteriia</taxon>
        <taxon>Flavobacteriales</taxon>
        <taxon>Flavobacteriaceae</taxon>
        <taxon>Capnocytophaga</taxon>
    </lineage>
</organism>
<evidence type="ECO:0000313" key="8">
    <source>
        <dbReference type="Proteomes" id="UP001311730"/>
    </source>
</evidence>
<dbReference type="EMBL" id="JAYKBW010000006">
    <property type="protein sequence ID" value="MEB3074914.1"/>
    <property type="molecule type" value="Genomic_DNA"/>
</dbReference>
<protein>
    <submittedName>
        <fullName evidence="7">ABC transporter permease</fullName>
    </submittedName>
</protein>
<reference evidence="7 8" key="1">
    <citation type="submission" date="2023-12" db="EMBL/GenBank/DDBJ databases">
        <title>Genomic sequences of Capnocytophaga and Parvimonas strains.</title>
        <authorList>
            <person name="Watt R.M."/>
            <person name="Wang M."/>
            <person name="Yang T."/>
            <person name="Tong W.M."/>
        </authorList>
    </citation>
    <scope>NUCLEOTIDE SEQUENCE [LARGE SCALE GENOMIC DNA]</scope>
    <source>
        <strain evidence="7 8">CCUG 13096</strain>
    </source>
</reference>
<dbReference type="PANTHER" id="PTHR30294:SF29">
    <property type="entry name" value="MULTIDRUG ABC TRANSPORTER PERMEASE YBHS-RELATED"/>
    <property type="match status" value="1"/>
</dbReference>
<name>A0ABU5Z7H5_9FLAO</name>
<dbReference type="PANTHER" id="PTHR30294">
    <property type="entry name" value="MEMBRANE COMPONENT OF ABC TRANSPORTER YHHJ-RELATED"/>
    <property type="match status" value="1"/>
</dbReference>
<evidence type="ECO:0000256" key="2">
    <source>
        <dbReference type="ARBA" id="ARBA00022475"/>
    </source>
</evidence>
<keyword evidence="4 6" id="KW-1133">Transmembrane helix</keyword>
<feature type="transmembrane region" description="Helical" evidence="6">
    <location>
        <begin position="140"/>
        <end position="158"/>
    </location>
</feature>
<dbReference type="Pfam" id="PF12730">
    <property type="entry name" value="ABC2_membrane_4"/>
    <property type="match status" value="1"/>
</dbReference>
<keyword evidence="2" id="KW-1003">Cell membrane</keyword>
<evidence type="ECO:0000313" key="7">
    <source>
        <dbReference type="EMBL" id="MEB3074914.1"/>
    </source>
</evidence>
<accession>A0ABU5Z7H5</accession>
<comment type="caution">
    <text evidence="7">The sequence shown here is derived from an EMBL/GenBank/DDBJ whole genome shotgun (WGS) entry which is preliminary data.</text>
</comment>
<evidence type="ECO:0000256" key="6">
    <source>
        <dbReference type="SAM" id="Phobius"/>
    </source>
</evidence>